<dbReference type="EMBL" id="JAKIKU010000009">
    <property type="protein sequence ID" value="MCL1046817.1"/>
    <property type="molecule type" value="Genomic_DNA"/>
</dbReference>
<reference evidence="12 13" key="1">
    <citation type="submission" date="2022-01" db="EMBL/GenBank/DDBJ databases">
        <title>Whole genome-based taxonomy of the Shewanellaceae.</title>
        <authorList>
            <person name="Martin-Rodriguez A.J."/>
        </authorList>
    </citation>
    <scope>NUCLEOTIDE SEQUENCE [LARGE SCALE GENOMIC DNA]</scope>
    <source>
        <strain evidence="12 13">DSM 24955</strain>
    </source>
</reference>
<feature type="active site" evidence="9">
    <location>
        <position position="43"/>
    </location>
</feature>
<evidence type="ECO:0000256" key="9">
    <source>
        <dbReference type="PROSITE-ProRule" id="PRU00520"/>
    </source>
</evidence>
<dbReference type="Gene3D" id="3.30.420.360">
    <property type="match status" value="1"/>
</dbReference>
<dbReference type="InterPro" id="IPR017968">
    <property type="entry name" value="Acylphosphatase_CS"/>
</dbReference>
<dbReference type="Pfam" id="PF17788">
    <property type="entry name" value="HypF_C"/>
    <property type="match status" value="1"/>
</dbReference>
<dbReference type="InterPro" id="IPR055128">
    <property type="entry name" value="HypF_C_2"/>
</dbReference>
<dbReference type="NCBIfam" id="TIGR00143">
    <property type="entry name" value="hypF"/>
    <property type="match status" value="1"/>
</dbReference>
<dbReference type="Gene3D" id="3.90.870.50">
    <property type="match status" value="1"/>
</dbReference>
<comment type="similarity">
    <text evidence="2 8">Belongs to the carbamoyltransferase HypF family.</text>
</comment>
<dbReference type="Gene3D" id="3.30.110.120">
    <property type="match status" value="1"/>
</dbReference>
<feature type="active site" evidence="9">
    <location>
        <position position="25"/>
    </location>
</feature>
<evidence type="ECO:0000313" key="13">
    <source>
        <dbReference type="Proteomes" id="UP001202134"/>
    </source>
</evidence>
<evidence type="ECO:0000256" key="5">
    <source>
        <dbReference type="ARBA" id="ARBA00022771"/>
    </source>
</evidence>
<dbReference type="Pfam" id="PF01300">
    <property type="entry name" value="Sua5_yciO_yrdC"/>
    <property type="match status" value="1"/>
</dbReference>
<dbReference type="Gene3D" id="3.30.420.40">
    <property type="match status" value="1"/>
</dbReference>
<dbReference type="PROSITE" id="PS51163">
    <property type="entry name" value="YRDC"/>
    <property type="match status" value="1"/>
</dbReference>
<gene>
    <name evidence="12" type="primary">hypF</name>
    <name evidence="12" type="ORF">L2737_16020</name>
</gene>
<dbReference type="SUPFAM" id="SSF55821">
    <property type="entry name" value="YrdC/RibB"/>
    <property type="match status" value="1"/>
</dbReference>
<dbReference type="InterPro" id="IPR001792">
    <property type="entry name" value="Acylphosphatase-like_dom"/>
</dbReference>
<comment type="caution">
    <text evidence="12">The sequence shown here is derived from an EMBL/GenBank/DDBJ whole genome shotgun (WGS) entry which is preliminary data.</text>
</comment>
<feature type="domain" description="Acylphosphatase-like" evidence="10">
    <location>
        <begin position="10"/>
        <end position="97"/>
    </location>
</feature>
<comment type="catalytic activity">
    <reaction evidence="7 8">
        <text>C-terminal L-cysteinyl-[HypE protein] + carbamoyl phosphate + ATP + H2O = C-terminal S-carboxamide-L-cysteinyl-[HypE protein] + AMP + phosphate + diphosphate + H(+)</text>
        <dbReference type="Rhea" id="RHEA:55636"/>
        <dbReference type="Rhea" id="RHEA-COMP:14247"/>
        <dbReference type="Rhea" id="RHEA-COMP:14392"/>
        <dbReference type="ChEBI" id="CHEBI:15377"/>
        <dbReference type="ChEBI" id="CHEBI:15378"/>
        <dbReference type="ChEBI" id="CHEBI:30616"/>
        <dbReference type="ChEBI" id="CHEBI:33019"/>
        <dbReference type="ChEBI" id="CHEBI:43474"/>
        <dbReference type="ChEBI" id="CHEBI:58228"/>
        <dbReference type="ChEBI" id="CHEBI:76913"/>
        <dbReference type="ChEBI" id="CHEBI:139126"/>
        <dbReference type="ChEBI" id="CHEBI:456215"/>
    </reaction>
</comment>
<dbReference type="InterPro" id="IPR004421">
    <property type="entry name" value="Carbamoyltransferase_HypF"/>
</dbReference>
<dbReference type="PANTHER" id="PTHR42959:SF1">
    <property type="entry name" value="CARBAMOYLTRANSFERASE HYPF"/>
    <property type="match status" value="1"/>
</dbReference>
<evidence type="ECO:0000256" key="6">
    <source>
        <dbReference type="ARBA" id="ARBA00022833"/>
    </source>
</evidence>
<accession>A0ABT0KSH8</accession>
<keyword evidence="3 12" id="KW-0436">Ligase</keyword>
<evidence type="ECO:0000259" key="10">
    <source>
        <dbReference type="PROSITE" id="PS51160"/>
    </source>
</evidence>
<dbReference type="InterPro" id="IPR017945">
    <property type="entry name" value="DHBP_synth_RibB-like_a/b_dom"/>
</dbReference>
<keyword evidence="13" id="KW-1185">Reference proteome</keyword>
<dbReference type="InterPro" id="IPR011125">
    <property type="entry name" value="Znf_HypF"/>
</dbReference>
<dbReference type="GO" id="GO:0016874">
    <property type="term" value="F:ligase activity"/>
    <property type="evidence" value="ECO:0007669"/>
    <property type="project" value="UniProtKB-KW"/>
</dbReference>
<organism evidence="12 13">
    <name type="scientific">Shewanella electrodiphila</name>
    <dbReference type="NCBI Taxonomy" id="934143"/>
    <lineage>
        <taxon>Bacteria</taxon>
        <taxon>Pseudomonadati</taxon>
        <taxon>Pseudomonadota</taxon>
        <taxon>Gammaproteobacteria</taxon>
        <taxon>Alteromonadales</taxon>
        <taxon>Shewanellaceae</taxon>
        <taxon>Shewanella</taxon>
    </lineage>
</organism>
<keyword evidence="6" id="KW-0862">Zinc</keyword>
<evidence type="ECO:0000256" key="3">
    <source>
        <dbReference type="ARBA" id="ARBA00022598"/>
    </source>
</evidence>
<dbReference type="RefSeq" id="WP_248956371.1">
    <property type="nucleotide sequence ID" value="NZ_JAKIKU010000009.1"/>
</dbReference>
<protein>
    <recommendedName>
        <fullName evidence="8">Carbamoyltransferase HypF</fullName>
        <ecNumber evidence="8">6.2.-.-</ecNumber>
    </recommendedName>
</protein>
<dbReference type="InterPro" id="IPR041440">
    <property type="entry name" value="HypF_C"/>
</dbReference>
<evidence type="ECO:0000313" key="12">
    <source>
        <dbReference type="EMBL" id="MCL1046817.1"/>
    </source>
</evidence>
<dbReference type="InterPro" id="IPR036046">
    <property type="entry name" value="Acylphosphatase-like_dom_sf"/>
</dbReference>
<proteinExistence type="inferred from homology"/>
<comment type="function">
    <text evidence="8">Involved in the maturation of [NiFe] hydrogenases. Along with HypE, it catalyzes the synthesis of the CN ligands of the active site iron of [NiFe]-hydrogenases. HypF functions as a carbamoyl transferase using carbamoylphosphate as a substrate and transferring the carboxamido moiety in an ATP-dependent reaction to the thiolate of the C-terminal cysteine of HypE yielding a protein-S-carboxamide.</text>
</comment>
<keyword evidence="4" id="KW-0479">Metal-binding</keyword>
<evidence type="ECO:0000256" key="8">
    <source>
        <dbReference type="PIRNR" id="PIRNR006256"/>
    </source>
</evidence>
<keyword evidence="5" id="KW-0863">Zinc-finger</keyword>
<evidence type="ECO:0000256" key="2">
    <source>
        <dbReference type="ARBA" id="ARBA00008097"/>
    </source>
</evidence>
<keyword evidence="9" id="KW-0378">Hydrolase</keyword>
<dbReference type="Pfam" id="PF00708">
    <property type="entry name" value="Acylphosphatase"/>
    <property type="match status" value="1"/>
</dbReference>
<dbReference type="InterPro" id="IPR051060">
    <property type="entry name" value="Carbamoyltrans_HypF-like"/>
</dbReference>
<evidence type="ECO:0000256" key="7">
    <source>
        <dbReference type="ARBA" id="ARBA00048220"/>
    </source>
</evidence>
<dbReference type="PROSITE" id="PS51160">
    <property type="entry name" value="ACYLPHOSPHATASE_3"/>
    <property type="match status" value="1"/>
</dbReference>
<dbReference type="PANTHER" id="PTHR42959">
    <property type="entry name" value="CARBAMOYLTRANSFERASE"/>
    <property type="match status" value="1"/>
</dbReference>
<feature type="domain" description="YrdC-like" evidence="11">
    <location>
        <begin position="212"/>
        <end position="399"/>
    </location>
</feature>
<dbReference type="PIRSF" id="PIRSF006256">
    <property type="entry name" value="CMPcnvr_hdrg_mat"/>
    <property type="match status" value="1"/>
</dbReference>
<comment type="catalytic activity">
    <reaction evidence="9">
        <text>an acyl phosphate + H2O = a carboxylate + phosphate + H(+)</text>
        <dbReference type="Rhea" id="RHEA:14965"/>
        <dbReference type="ChEBI" id="CHEBI:15377"/>
        <dbReference type="ChEBI" id="CHEBI:15378"/>
        <dbReference type="ChEBI" id="CHEBI:29067"/>
        <dbReference type="ChEBI" id="CHEBI:43474"/>
        <dbReference type="ChEBI" id="CHEBI:59918"/>
        <dbReference type="EC" id="3.6.1.7"/>
    </reaction>
</comment>
<dbReference type="PROSITE" id="PS00150">
    <property type="entry name" value="ACYLPHOSPHATASE_1"/>
    <property type="match status" value="1"/>
</dbReference>
<dbReference type="Pfam" id="PF22521">
    <property type="entry name" value="HypF_C_2"/>
    <property type="match status" value="2"/>
</dbReference>
<evidence type="ECO:0000256" key="1">
    <source>
        <dbReference type="ARBA" id="ARBA00004711"/>
    </source>
</evidence>
<dbReference type="SUPFAM" id="SSF54975">
    <property type="entry name" value="Acylphosphatase/BLUF domain-like"/>
    <property type="match status" value="1"/>
</dbReference>
<dbReference type="InterPro" id="IPR006070">
    <property type="entry name" value="Sua5-like_dom"/>
</dbReference>
<evidence type="ECO:0000256" key="4">
    <source>
        <dbReference type="ARBA" id="ARBA00022723"/>
    </source>
</evidence>
<sequence length="826" mass="92309">MTIHSGYRQQVRLNINGIVQGVGFRPFVYRLATQSNLVGSVLNNQQGVCIHLQGLNTDINKVVHQLKVNPPPLARIDKLLIKEEAIDSSLQHFVIETSTSSDDAVVSISADKSVCGDCLLEMRDPKNRHYQYPFTNCTNCGPRYSIINNLPYDRINTSMANFVMCDECAYAYNDPLNRRYHAQPVSCPKCGPQLNYIDCTANSNSFSALTNQQIISKIVSELNNGKVIAIKGLGGFHIICDATNDVAVKRLRQRKHRKAKPLAVMATNLPNARQMVEGTHKEWQILSSAENPITLMKKRSDMEINLSPSLAPDIDTLGIFLPYTPLHHLLVEAFRKPLVATSANISGLPIITDGNEIKQKLGEVVDGIVDHNRPIVNACDDSVVQVIDDKIQVIRLARGYAPLSIPLSNKLQHHLLAVGAQQKNTQCFAFNENAFVSPHIGDLHNLETNQYFEQTINTFRRLYQFTPEQIIADKHPEYTSSQWAKSQANEQKLPLANVQHHYAHVLSVLATNNYDKQVLAFSFDGTGLGDDNQLWGSECMLADAHNFEVKAHFRSFKLIGGEQAIKQPVRILLALLFDTMSVDEIMTLPINAIQQMDKSTVNNLHNMWLNNSACIECRSVGRIFDAVAVALNLIIENDFEAQAGMLISTHANMAIETELYNDANNLISAPSTSGKLSIISNEDLINDVTPLTSTNTNTNTNIETKSIPIFEPSQLIYQLITRLINTKNSNDLPGVTNQLCLEFIESLSQVVCYMAKLYPSYKLILCGGVFQNKLLYEMTLQHLNRHFNYSLDKVLPSKLVPINDAGISLGQIWYAYQQLNKSQTQH</sequence>
<dbReference type="EC" id="6.2.-.-" evidence="8"/>
<evidence type="ECO:0000259" key="11">
    <source>
        <dbReference type="PROSITE" id="PS51163"/>
    </source>
</evidence>
<name>A0ABT0KSH8_9GAMM</name>
<dbReference type="Proteomes" id="UP001202134">
    <property type="component" value="Unassembled WGS sequence"/>
</dbReference>
<dbReference type="Pfam" id="PF07503">
    <property type="entry name" value="zf-HYPF"/>
    <property type="match status" value="2"/>
</dbReference>
<comment type="pathway">
    <text evidence="1 8">Protein modification; [NiFe] hydrogenase maturation.</text>
</comment>